<dbReference type="SUPFAM" id="SSF48452">
    <property type="entry name" value="TPR-like"/>
    <property type="match status" value="2"/>
</dbReference>
<sequence>MWPNFVAVVAASRKPESKYDEALRLYTEALSLDTSAVLYSNRSAAYSKAGNHLKALEDAEKAIELKPDWVKGTALCYLKRYEEAKIAFEEGLKIEPDNEQMLSGLDEAESHLTGPGGSQPLRNPFQDPNAVSKLENHPKTAQFMKDPMFRTKILMMQQSGSMQNINDPRLIQCLGVLLNMDFSMMDGKDLPDDDDDMPPTTASKPQSPSRNEGAKKAYTSDHKQTNSKADSMSNEQKQAVAAKEKGNNAYKAKNFEEALKFYDEAIALDPSDMTYLNNKAAVYFEQSDYDQCIATCEKAVDVGRENRADYKIIAKALGRCGKAYQQKGDDFNAIKYLNKSLSEHRTPDIAKLINEIEKQMKEKERLAYVDPEKSLQEKTLGNQFFQEAHLIAQASTQRL</sequence>
<evidence type="ECO:0000256" key="3">
    <source>
        <dbReference type="PROSITE-ProRule" id="PRU00339"/>
    </source>
</evidence>
<evidence type="ECO:0000256" key="1">
    <source>
        <dbReference type="ARBA" id="ARBA00022737"/>
    </source>
</evidence>
<name>A0A9D4QVU0_DREPO</name>
<evidence type="ECO:0000313" key="7">
    <source>
        <dbReference type="Proteomes" id="UP000828390"/>
    </source>
</evidence>
<dbReference type="Pfam" id="PF13181">
    <property type="entry name" value="TPR_8"/>
    <property type="match status" value="2"/>
</dbReference>
<dbReference type="PROSITE" id="PS50005">
    <property type="entry name" value="TPR"/>
    <property type="match status" value="2"/>
</dbReference>
<dbReference type="InterPro" id="IPR013105">
    <property type="entry name" value="TPR_2"/>
</dbReference>
<evidence type="ECO:0000256" key="4">
    <source>
        <dbReference type="SAM" id="MobiDB-lite"/>
    </source>
</evidence>
<dbReference type="PANTHER" id="PTHR22904:SF523">
    <property type="entry name" value="STRESS-INDUCED-PHOSPHOPROTEIN 1"/>
    <property type="match status" value="1"/>
</dbReference>
<dbReference type="Pfam" id="PF13424">
    <property type="entry name" value="TPR_12"/>
    <property type="match status" value="1"/>
</dbReference>
<feature type="compositionally biased region" description="Polar residues" evidence="4">
    <location>
        <begin position="226"/>
        <end position="237"/>
    </location>
</feature>
<feature type="region of interest" description="Disordered" evidence="4">
    <location>
        <begin position="187"/>
        <end position="245"/>
    </location>
</feature>
<protein>
    <recommendedName>
        <fullName evidence="5">STI1/HOP DP domain-containing protein</fullName>
    </recommendedName>
</protein>
<dbReference type="InterPro" id="IPR019734">
    <property type="entry name" value="TPR_rpt"/>
</dbReference>
<keyword evidence="2 3" id="KW-0802">TPR repeat</keyword>
<dbReference type="PANTHER" id="PTHR22904">
    <property type="entry name" value="TPR REPEAT CONTAINING PROTEIN"/>
    <property type="match status" value="1"/>
</dbReference>
<dbReference type="FunFam" id="1.25.40.10:FF:000010">
    <property type="entry name" value="Stress-induced phosphoprotein 1"/>
    <property type="match status" value="1"/>
</dbReference>
<dbReference type="InterPro" id="IPR011990">
    <property type="entry name" value="TPR-like_helical_dom_sf"/>
</dbReference>
<accession>A0A9D4QVU0</accession>
<feature type="domain" description="STI1/HOP DP" evidence="5">
    <location>
        <begin position="127"/>
        <end position="178"/>
    </location>
</feature>
<reference evidence="6" key="2">
    <citation type="submission" date="2020-11" db="EMBL/GenBank/DDBJ databases">
        <authorList>
            <person name="McCartney M.A."/>
            <person name="Auch B."/>
            <person name="Kono T."/>
            <person name="Mallez S."/>
            <person name="Becker A."/>
            <person name="Gohl D.M."/>
            <person name="Silverstein K.A.T."/>
            <person name="Koren S."/>
            <person name="Bechman K.B."/>
            <person name="Herman A."/>
            <person name="Abrahante J.E."/>
            <person name="Garbe J."/>
        </authorList>
    </citation>
    <scope>NUCLEOTIDE SEQUENCE</scope>
    <source>
        <strain evidence="6">Duluth1</strain>
        <tissue evidence="6">Whole animal</tissue>
    </source>
</reference>
<proteinExistence type="predicted"/>
<dbReference type="GO" id="GO:0051879">
    <property type="term" value="F:Hsp90 protein binding"/>
    <property type="evidence" value="ECO:0007669"/>
    <property type="project" value="TreeGrafter"/>
</dbReference>
<dbReference type="Gene3D" id="1.25.40.10">
    <property type="entry name" value="Tetratricopeptide repeat domain"/>
    <property type="match status" value="2"/>
</dbReference>
<gene>
    <name evidence="6" type="ORF">DPMN_087679</name>
</gene>
<dbReference type="Proteomes" id="UP000828390">
    <property type="component" value="Unassembled WGS sequence"/>
</dbReference>
<dbReference type="AlphaFoldDB" id="A0A9D4QVU0"/>
<comment type="caution">
    <text evidence="6">The sequence shown here is derived from an EMBL/GenBank/DDBJ whole genome shotgun (WGS) entry which is preliminary data.</text>
</comment>
<feature type="compositionally biased region" description="Basic and acidic residues" evidence="4">
    <location>
        <begin position="212"/>
        <end position="224"/>
    </location>
</feature>
<dbReference type="EMBL" id="JAIWYP010000003">
    <property type="protein sequence ID" value="KAH3845399.1"/>
    <property type="molecule type" value="Genomic_DNA"/>
</dbReference>
<evidence type="ECO:0000259" key="5">
    <source>
        <dbReference type="Pfam" id="PF17830"/>
    </source>
</evidence>
<dbReference type="Gene3D" id="1.10.260.100">
    <property type="match status" value="1"/>
</dbReference>
<dbReference type="Pfam" id="PF07719">
    <property type="entry name" value="TPR_2"/>
    <property type="match status" value="1"/>
</dbReference>
<feature type="compositionally biased region" description="Polar residues" evidence="4">
    <location>
        <begin position="200"/>
        <end position="210"/>
    </location>
</feature>
<evidence type="ECO:0000256" key="2">
    <source>
        <dbReference type="ARBA" id="ARBA00022803"/>
    </source>
</evidence>
<evidence type="ECO:0000313" key="6">
    <source>
        <dbReference type="EMBL" id="KAH3845399.1"/>
    </source>
</evidence>
<keyword evidence="7" id="KW-1185">Reference proteome</keyword>
<dbReference type="Pfam" id="PF17830">
    <property type="entry name" value="STI1-HOP_DP"/>
    <property type="match status" value="1"/>
</dbReference>
<dbReference type="SMART" id="SM00028">
    <property type="entry name" value="TPR"/>
    <property type="match status" value="5"/>
</dbReference>
<keyword evidence="1" id="KW-0677">Repeat</keyword>
<dbReference type="InterPro" id="IPR041243">
    <property type="entry name" value="STI1/HOP_DP"/>
</dbReference>
<feature type="repeat" description="TPR" evidence="3">
    <location>
        <begin position="239"/>
        <end position="272"/>
    </location>
</feature>
<reference evidence="6" key="1">
    <citation type="journal article" date="2019" name="bioRxiv">
        <title>The Genome of the Zebra Mussel, Dreissena polymorpha: A Resource for Invasive Species Research.</title>
        <authorList>
            <person name="McCartney M.A."/>
            <person name="Auch B."/>
            <person name="Kono T."/>
            <person name="Mallez S."/>
            <person name="Zhang Y."/>
            <person name="Obille A."/>
            <person name="Becker A."/>
            <person name="Abrahante J.E."/>
            <person name="Garbe J."/>
            <person name="Badalamenti J.P."/>
            <person name="Herman A."/>
            <person name="Mangelson H."/>
            <person name="Liachko I."/>
            <person name="Sullivan S."/>
            <person name="Sone E.D."/>
            <person name="Koren S."/>
            <person name="Silverstein K.A.T."/>
            <person name="Beckman K.B."/>
            <person name="Gohl D.M."/>
        </authorList>
    </citation>
    <scope>NUCLEOTIDE SEQUENCE</scope>
    <source>
        <strain evidence="6">Duluth1</strain>
        <tissue evidence="6">Whole animal</tissue>
    </source>
</reference>
<organism evidence="6 7">
    <name type="scientific">Dreissena polymorpha</name>
    <name type="common">Zebra mussel</name>
    <name type="synonym">Mytilus polymorpha</name>
    <dbReference type="NCBI Taxonomy" id="45954"/>
    <lineage>
        <taxon>Eukaryota</taxon>
        <taxon>Metazoa</taxon>
        <taxon>Spiralia</taxon>
        <taxon>Lophotrochozoa</taxon>
        <taxon>Mollusca</taxon>
        <taxon>Bivalvia</taxon>
        <taxon>Autobranchia</taxon>
        <taxon>Heteroconchia</taxon>
        <taxon>Euheterodonta</taxon>
        <taxon>Imparidentia</taxon>
        <taxon>Neoheterodontei</taxon>
        <taxon>Myida</taxon>
        <taxon>Dreissenoidea</taxon>
        <taxon>Dreissenidae</taxon>
        <taxon>Dreissena</taxon>
    </lineage>
</organism>
<feature type="repeat" description="TPR" evidence="3">
    <location>
        <begin position="36"/>
        <end position="69"/>
    </location>
</feature>